<dbReference type="Proteomes" id="UP001208771">
    <property type="component" value="Unassembled WGS sequence"/>
</dbReference>
<name>A0AAE3MZJ8_9HYPH</name>
<dbReference type="InterPro" id="IPR009744">
    <property type="entry name" value="VirC1"/>
</dbReference>
<dbReference type="RefSeq" id="WP_306412211.1">
    <property type="nucleotide sequence ID" value="NZ_JANFPI010000004.1"/>
</dbReference>
<comment type="caution">
    <text evidence="1">The sequence shown here is derived from an EMBL/GenBank/DDBJ whole genome shotgun (WGS) entry which is preliminary data.</text>
</comment>
<keyword evidence="2" id="KW-1185">Reference proteome</keyword>
<dbReference type="Pfam" id="PF07015">
    <property type="entry name" value="VirC1"/>
    <property type="match status" value="1"/>
</dbReference>
<accession>A0AAE3MZJ8</accession>
<protein>
    <submittedName>
        <fullName evidence="1">ParA family protein</fullName>
    </submittedName>
</protein>
<evidence type="ECO:0000313" key="2">
    <source>
        <dbReference type="Proteomes" id="UP001208771"/>
    </source>
</evidence>
<dbReference type="AlphaFoldDB" id="A0AAE3MZJ8"/>
<proteinExistence type="predicted"/>
<dbReference type="SUPFAM" id="SSF52540">
    <property type="entry name" value="P-loop containing nucleoside triphosphate hydrolases"/>
    <property type="match status" value="1"/>
</dbReference>
<dbReference type="Gene3D" id="3.40.50.300">
    <property type="entry name" value="P-loop containing nucleotide triphosphate hydrolases"/>
    <property type="match status" value="1"/>
</dbReference>
<dbReference type="EMBL" id="JANFPI010000004">
    <property type="protein sequence ID" value="MCX8997993.1"/>
    <property type="molecule type" value="Genomic_DNA"/>
</dbReference>
<sequence>MPIITFANSKGGAGKTTAVLLLATELARRGYRVDVLDTDPQQWFARWFDVSGRAVRNLDVVSYVTEQALSDRIAESRQRADYTIIDLPGVRSPLLARALGHSDHVLIPVQGCAMDAQGGAHVLEMLKFLADKAKLVIPHSVVLTRVNPLVTTRALAAVRQLLASRNVHVLDTPIVERAAFRDIFELGGTLQDLHPERVSNVDKARENARAFAHEVLSRVWGRLSDDDLAAADTEHRIGKTAA</sequence>
<dbReference type="PANTHER" id="PTHR13696:SF96">
    <property type="entry name" value="COBQ_COBB_MIND_PARA NUCLEOTIDE BINDING DOMAIN-CONTAINING PROTEIN"/>
    <property type="match status" value="1"/>
</dbReference>
<evidence type="ECO:0000313" key="1">
    <source>
        <dbReference type="EMBL" id="MCX8997993.1"/>
    </source>
</evidence>
<gene>
    <name evidence="1" type="ORF">NOF55_12855</name>
</gene>
<dbReference type="PIRSF" id="PIRSF009320">
    <property type="entry name" value="Nuc_binding_HP_1000"/>
    <property type="match status" value="1"/>
</dbReference>
<dbReference type="InterPro" id="IPR027417">
    <property type="entry name" value="P-loop_NTPase"/>
</dbReference>
<dbReference type="PANTHER" id="PTHR13696">
    <property type="entry name" value="P-LOOP CONTAINING NUCLEOSIDE TRIPHOSPHATE HYDROLASE"/>
    <property type="match status" value="1"/>
</dbReference>
<dbReference type="CDD" id="cd02042">
    <property type="entry name" value="ParAB_family"/>
    <property type="match status" value="1"/>
</dbReference>
<organism evidence="1 2">
    <name type="scientific">Ectorhizobium quercum</name>
    <dbReference type="NCBI Taxonomy" id="2965071"/>
    <lineage>
        <taxon>Bacteria</taxon>
        <taxon>Pseudomonadati</taxon>
        <taxon>Pseudomonadota</taxon>
        <taxon>Alphaproteobacteria</taxon>
        <taxon>Hyphomicrobiales</taxon>
        <taxon>Rhizobiaceae</taxon>
        <taxon>Ectorhizobium</taxon>
    </lineage>
</organism>
<dbReference type="InterPro" id="IPR050678">
    <property type="entry name" value="DNA_Partitioning_ATPase"/>
</dbReference>
<reference evidence="1" key="1">
    <citation type="submission" date="2022-07" db="EMBL/GenBank/DDBJ databases">
        <title>Ectorhizobium quercum gen.nov., sp. nov.</title>
        <authorList>
            <person name="Ma T."/>
            <person name="Li Y."/>
        </authorList>
    </citation>
    <scope>NUCLEOTIDE SEQUENCE</scope>
    <source>
        <strain evidence="1">BDR2-2</strain>
    </source>
</reference>